<proteinExistence type="predicted"/>
<dbReference type="EMBL" id="AHDZ01000070">
    <property type="protein sequence ID" value="EOO11290.1"/>
    <property type="molecule type" value="Genomic_DNA"/>
</dbReference>
<dbReference type="HOGENOM" id="CLU_144704_0_0_9"/>
<sequence length="118" mass="13448">MPKVVVAGSRGFKDYKTLHDRLLANLKRFPKEEIEIVSGGARGADWLGEQFAKQYGLKLTVFPANWEEHGNSAGHMRNYDMAMYSDICFCFWDGKSRGTKGMIDLAVRTKMELHLYVV</sequence>
<comment type="caution">
    <text evidence="2">The sequence shown here is derived from an EMBL/GenBank/DDBJ whole genome shotgun (WGS) entry which is preliminary data.</text>
</comment>
<dbReference type="PATRIC" id="fig|1053205.3.peg.5619"/>
<feature type="domain" description="YspA cpYpsA-related SLOG" evidence="1">
    <location>
        <begin position="2"/>
        <end position="69"/>
    </location>
</feature>
<evidence type="ECO:0000313" key="3">
    <source>
        <dbReference type="Proteomes" id="UP000014003"/>
    </source>
</evidence>
<dbReference type="Gene3D" id="3.40.50.450">
    <property type="match status" value="1"/>
</dbReference>
<reference evidence="2 3" key="1">
    <citation type="submission" date="2012-12" db="EMBL/GenBank/DDBJ databases">
        <title>The Genome Sequence of Bacillus cereus HuA3-9.</title>
        <authorList>
            <consortium name="The Broad Institute Genome Sequencing Platform"/>
            <consortium name="The Broad Institute Genome Sequencing Center for Infectious Disease"/>
            <person name="Feldgarden M."/>
            <person name="Van der Auwera G.A."/>
            <person name="Mahillon J."/>
            <person name="Duprez V."/>
            <person name="Timmery S."/>
            <person name="Mattelet C."/>
            <person name="Dierick K."/>
            <person name="Sun M."/>
            <person name="Yu Z."/>
            <person name="Zhu L."/>
            <person name="Hu X."/>
            <person name="Shank E.B."/>
            <person name="Swiecicka I."/>
            <person name="Hansen B.M."/>
            <person name="Andrup L."/>
            <person name="Walker B."/>
            <person name="Young S.K."/>
            <person name="Zeng Q."/>
            <person name="Gargeya S."/>
            <person name="Fitzgerald M."/>
            <person name="Haas B."/>
            <person name="Abouelleil A."/>
            <person name="Alvarado L."/>
            <person name="Arachchi H.M."/>
            <person name="Berlin A.M."/>
            <person name="Chapman S.B."/>
            <person name="Dewar J."/>
            <person name="Goldberg J."/>
            <person name="Griggs A."/>
            <person name="Gujja S."/>
            <person name="Hansen M."/>
            <person name="Howarth C."/>
            <person name="Imamovic A."/>
            <person name="Larimer J."/>
            <person name="McCowan C."/>
            <person name="Murphy C."/>
            <person name="Neiman D."/>
            <person name="Pearson M."/>
            <person name="Priest M."/>
            <person name="Roberts A."/>
            <person name="Saif S."/>
            <person name="Shea T."/>
            <person name="Sisk P."/>
            <person name="Sykes S."/>
            <person name="Wortman J."/>
            <person name="Nusbaum C."/>
            <person name="Birren B."/>
        </authorList>
    </citation>
    <scope>NUCLEOTIDE SEQUENCE [LARGE SCALE GENOMIC DNA]</scope>
    <source>
        <strain evidence="2 3">HuA3-9</strain>
    </source>
</reference>
<dbReference type="Proteomes" id="UP000014003">
    <property type="component" value="Unassembled WGS sequence"/>
</dbReference>
<gene>
    <name evidence="2" type="ORF">IGA_05553</name>
</gene>
<dbReference type="AlphaFoldDB" id="R8CIC3"/>
<evidence type="ECO:0000259" key="1">
    <source>
        <dbReference type="Pfam" id="PF10686"/>
    </source>
</evidence>
<dbReference type="InterPro" id="IPR019627">
    <property type="entry name" value="YAcAr"/>
</dbReference>
<dbReference type="RefSeq" id="WP_016094786.1">
    <property type="nucleotide sequence ID" value="NZ_KB976126.1"/>
</dbReference>
<accession>R8CIC3</accession>
<dbReference type="Pfam" id="PF10686">
    <property type="entry name" value="YAcAr"/>
    <property type="match status" value="1"/>
</dbReference>
<name>R8CIC3_BACCE</name>
<evidence type="ECO:0000313" key="2">
    <source>
        <dbReference type="EMBL" id="EOO11290.1"/>
    </source>
</evidence>
<protein>
    <recommendedName>
        <fullName evidence="1">YspA cpYpsA-related SLOG domain-containing protein</fullName>
    </recommendedName>
</protein>
<organism evidence="2 3">
    <name type="scientific">Bacillus cereus HuA3-9</name>
    <dbReference type="NCBI Taxonomy" id="1053205"/>
    <lineage>
        <taxon>Bacteria</taxon>
        <taxon>Bacillati</taxon>
        <taxon>Bacillota</taxon>
        <taxon>Bacilli</taxon>
        <taxon>Bacillales</taxon>
        <taxon>Bacillaceae</taxon>
        <taxon>Bacillus</taxon>
        <taxon>Bacillus cereus group</taxon>
    </lineage>
</organism>